<dbReference type="AlphaFoldDB" id="A0A9D9H5Z7"/>
<evidence type="ECO:0000256" key="1">
    <source>
        <dbReference type="SAM" id="Phobius"/>
    </source>
</evidence>
<dbReference type="Proteomes" id="UP000823615">
    <property type="component" value="Unassembled WGS sequence"/>
</dbReference>
<sequence>MEETDRKHYRTKEELRLALFSYIDGCYNSKMRLKRSSSRTTANLFFSLATMTAVHLPCEGILLFLAI</sequence>
<dbReference type="EMBL" id="JADIMT010000052">
    <property type="protein sequence ID" value="MBO8436103.1"/>
    <property type="molecule type" value="Genomic_DNA"/>
</dbReference>
<reference evidence="2" key="1">
    <citation type="submission" date="2020-10" db="EMBL/GenBank/DDBJ databases">
        <authorList>
            <person name="Gilroy R."/>
        </authorList>
    </citation>
    <scope>NUCLEOTIDE SEQUENCE</scope>
    <source>
        <strain evidence="2">7293</strain>
    </source>
</reference>
<name>A0A9D9H5Z7_9SPIO</name>
<proteinExistence type="predicted"/>
<keyword evidence="1" id="KW-1133">Transmembrane helix</keyword>
<evidence type="ECO:0000313" key="2">
    <source>
        <dbReference type="EMBL" id="MBO8436103.1"/>
    </source>
</evidence>
<gene>
    <name evidence="2" type="ORF">IAA97_03900</name>
</gene>
<comment type="caution">
    <text evidence="2">The sequence shown here is derived from an EMBL/GenBank/DDBJ whole genome shotgun (WGS) entry which is preliminary data.</text>
</comment>
<accession>A0A9D9H5Z7</accession>
<evidence type="ECO:0000313" key="3">
    <source>
        <dbReference type="Proteomes" id="UP000823615"/>
    </source>
</evidence>
<protein>
    <submittedName>
        <fullName evidence="2">Uncharacterized protein</fullName>
    </submittedName>
</protein>
<keyword evidence="1" id="KW-0812">Transmembrane</keyword>
<reference evidence="2" key="2">
    <citation type="journal article" date="2021" name="PeerJ">
        <title>Extensive microbial diversity within the chicken gut microbiome revealed by metagenomics and culture.</title>
        <authorList>
            <person name="Gilroy R."/>
            <person name="Ravi A."/>
            <person name="Getino M."/>
            <person name="Pursley I."/>
            <person name="Horton D.L."/>
            <person name="Alikhan N.F."/>
            <person name="Baker D."/>
            <person name="Gharbi K."/>
            <person name="Hall N."/>
            <person name="Watson M."/>
            <person name="Adriaenssens E.M."/>
            <person name="Foster-Nyarko E."/>
            <person name="Jarju S."/>
            <person name="Secka A."/>
            <person name="Antonio M."/>
            <person name="Oren A."/>
            <person name="Chaudhuri R.R."/>
            <person name="La Ragione R."/>
            <person name="Hildebrand F."/>
            <person name="Pallen M.J."/>
        </authorList>
    </citation>
    <scope>NUCLEOTIDE SEQUENCE</scope>
    <source>
        <strain evidence="2">7293</strain>
    </source>
</reference>
<organism evidence="2 3">
    <name type="scientific">Candidatus Ornithospirochaeta stercoripullorum</name>
    <dbReference type="NCBI Taxonomy" id="2840899"/>
    <lineage>
        <taxon>Bacteria</taxon>
        <taxon>Pseudomonadati</taxon>
        <taxon>Spirochaetota</taxon>
        <taxon>Spirochaetia</taxon>
        <taxon>Spirochaetales</taxon>
        <taxon>Spirochaetaceae</taxon>
        <taxon>Spirochaetaceae incertae sedis</taxon>
        <taxon>Candidatus Ornithospirochaeta</taxon>
    </lineage>
</organism>
<keyword evidence="1" id="KW-0472">Membrane</keyword>
<feature type="transmembrane region" description="Helical" evidence="1">
    <location>
        <begin position="42"/>
        <end position="66"/>
    </location>
</feature>